<reference evidence="2 3" key="1">
    <citation type="submission" date="2021-01" db="EMBL/GenBank/DDBJ databases">
        <title>Whole genome shotgun sequence of Catellatospora coxensis NBRC 107359.</title>
        <authorList>
            <person name="Komaki H."/>
            <person name="Tamura T."/>
        </authorList>
    </citation>
    <scope>NUCLEOTIDE SEQUENCE [LARGE SCALE GENOMIC DNA]</scope>
    <source>
        <strain evidence="2 3">NBRC 107359</strain>
    </source>
</reference>
<dbReference type="Proteomes" id="UP000630887">
    <property type="component" value="Unassembled WGS sequence"/>
</dbReference>
<gene>
    <name evidence="2" type="ORF">Cco03nite_39270</name>
</gene>
<keyword evidence="3" id="KW-1185">Reference proteome</keyword>
<dbReference type="EMBL" id="BONI01000032">
    <property type="protein sequence ID" value="GIG07227.1"/>
    <property type="molecule type" value="Genomic_DNA"/>
</dbReference>
<feature type="transmembrane region" description="Helical" evidence="1">
    <location>
        <begin position="83"/>
        <end position="102"/>
    </location>
</feature>
<feature type="transmembrane region" description="Helical" evidence="1">
    <location>
        <begin position="160"/>
        <end position="181"/>
    </location>
</feature>
<name>A0A8J3KQH2_9ACTN</name>
<keyword evidence="1" id="KW-0812">Transmembrane</keyword>
<keyword evidence="1" id="KW-0472">Membrane</keyword>
<feature type="transmembrane region" description="Helical" evidence="1">
    <location>
        <begin position="108"/>
        <end position="128"/>
    </location>
</feature>
<sequence length="328" mass="36044">MTGSLTSTGRPGELLPQLTGPNCVPGAKLLAQVPHSFGMPSPAWLRLPKTVRREVWRLAQAGLPHPDPAVHEAVRAQRRALDWAWRSVALCWLGTCIYRGLATDPVEGWRLVSWVAVGLMMMAGGVGARFAQIDAAQWPAAAAREGGAARPVRLRLPAPWSLRTIVLIGLAPAIVMWFGLWTRGREADPGRPLFTGSVLVALLLAAIGFAVVWWRRKRLVLEVDEHGVRLPSRGLDVPWDQVAEIAAVPADRKGQELIGVAVRLRDPRAVWAARRPSFWRRLLWGRGGSRPWIFVTEAGVREPMFPAYAAALAYHAAHLKAEERQTSG</sequence>
<evidence type="ECO:0000313" key="2">
    <source>
        <dbReference type="EMBL" id="GIG07227.1"/>
    </source>
</evidence>
<proteinExistence type="predicted"/>
<evidence type="ECO:0000313" key="3">
    <source>
        <dbReference type="Proteomes" id="UP000630887"/>
    </source>
</evidence>
<comment type="caution">
    <text evidence="2">The sequence shown here is derived from an EMBL/GenBank/DDBJ whole genome shotgun (WGS) entry which is preliminary data.</text>
</comment>
<organism evidence="2 3">
    <name type="scientific">Catellatospora coxensis</name>
    <dbReference type="NCBI Taxonomy" id="310354"/>
    <lineage>
        <taxon>Bacteria</taxon>
        <taxon>Bacillati</taxon>
        <taxon>Actinomycetota</taxon>
        <taxon>Actinomycetes</taxon>
        <taxon>Micromonosporales</taxon>
        <taxon>Micromonosporaceae</taxon>
        <taxon>Catellatospora</taxon>
    </lineage>
</organism>
<accession>A0A8J3KQH2</accession>
<protein>
    <submittedName>
        <fullName evidence="2">Uncharacterized protein</fullName>
    </submittedName>
</protein>
<dbReference type="AlphaFoldDB" id="A0A8J3KQH2"/>
<feature type="transmembrane region" description="Helical" evidence="1">
    <location>
        <begin position="193"/>
        <end position="214"/>
    </location>
</feature>
<keyword evidence="1" id="KW-1133">Transmembrane helix</keyword>
<evidence type="ECO:0000256" key="1">
    <source>
        <dbReference type="SAM" id="Phobius"/>
    </source>
</evidence>